<gene>
    <name evidence="1" type="primary">Nfu_g_1_013716</name>
</gene>
<reference evidence="1" key="2">
    <citation type="submission" date="2016-06" db="EMBL/GenBank/DDBJ databases">
        <title>The genome of a short-lived fish provides insights into sex chromosome evolution and the genetic control of aging.</title>
        <authorList>
            <person name="Reichwald K."/>
            <person name="Felder M."/>
            <person name="Petzold A."/>
            <person name="Koch P."/>
            <person name="Groth M."/>
            <person name="Platzer M."/>
        </authorList>
    </citation>
    <scope>NUCLEOTIDE SEQUENCE</scope>
    <source>
        <tissue evidence="1">Brain</tissue>
    </source>
</reference>
<sequence length="80" mass="9142">CLDRRATSVSAAPRGWMFRETTRGLWSRDSTDPCWCVPHASSGWRRCQEQEKWSTSFFSSRGHHRDATSGGHGELFLCSH</sequence>
<feature type="non-terminal residue" evidence="1">
    <location>
        <position position="1"/>
    </location>
</feature>
<protein>
    <submittedName>
        <fullName evidence="1">Uncharacterized protein</fullName>
    </submittedName>
</protein>
<proteinExistence type="predicted"/>
<dbReference type="EMBL" id="HADX01002638">
    <property type="protein sequence ID" value="SBP24870.1"/>
    <property type="molecule type" value="Transcribed_RNA"/>
</dbReference>
<reference evidence="1" key="1">
    <citation type="submission" date="2016-05" db="EMBL/GenBank/DDBJ databases">
        <authorList>
            <person name="Lavstsen T."/>
            <person name="Jespersen J.S."/>
        </authorList>
    </citation>
    <scope>NUCLEOTIDE SEQUENCE</scope>
    <source>
        <tissue evidence="1">Brain</tissue>
    </source>
</reference>
<organism evidence="1">
    <name type="scientific">Iconisemion striatum</name>
    <dbReference type="NCBI Taxonomy" id="60296"/>
    <lineage>
        <taxon>Eukaryota</taxon>
        <taxon>Metazoa</taxon>
        <taxon>Chordata</taxon>
        <taxon>Craniata</taxon>
        <taxon>Vertebrata</taxon>
        <taxon>Euteleostomi</taxon>
        <taxon>Actinopterygii</taxon>
        <taxon>Neopterygii</taxon>
        <taxon>Teleostei</taxon>
        <taxon>Neoteleostei</taxon>
        <taxon>Acanthomorphata</taxon>
        <taxon>Ovalentaria</taxon>
        <taxon>Atherinomorphae</taxon>
        <taxon>Cyprinodontiformes</taxon>
        <taxon>Nothobranchiidae</taxon>
        <taxon>Iconisemion</taxon>
    </lineage>
</organism>
<dbReference type="AlphaFoldDB" id="A0A1A7Y4H6"/>
<accession>A0A1A7Y4H6</accession>
<evidence type="ECO:0000313" key="1">
    <source>
        <dbReference type="EMBL" id="SBP24870.1"/>
    </source>
</evidence>
<name>A0A1A7Y4H6_9TELE</name>